<organism evidence="3 4">
    <name type="scientific">Meridianimarinicoccus aquatilis</name>
    <dbReference type="NCBI Taxonomy" id="2552766"/>
    <lineage>
        <taxon>Bacteria</taxon>
        <taxon>Pseudomonadati</taxon>
        <taxon>Pseudomonadota</taxon>
        <taxon>Alphaproteobacteria</taxon>
        <taxon>Rhodobacterales</taxon>
        <taxon>Paracoccaceae</taxon>
        <taxon>Meridianimarinicoccus</taxon>
    </lineage>
</organism>
<sequence length="96" mass="11103">MSGNLGQTRLKRRRKCTDPMKDYDRLPPELRGWLATAILPWSPRSVRRAFKRAKAEYGDVQKALAELDRLEARLIARDAKHVWLGLHPIVQVEGRT</sequence>
<dbReference type="EMBL" id="SMZO01000015">
    <property type="protein sequence ID" value="TDL89028.1"/>
    <property type="molecule type" value="Genomic_DNA"/>
</dbReference>
<evidence type="ECO:0000313" key="3">
    <source>
        <dbReference type="EMBL" id="TDL89028.1"/>
    </source>
</evidence>
<dbReference type="AlphaFoldDB" id="A0A4R6B1E2"/>
<accession>A0A4R6B1E2</accession>
<evidence type="ECO:0000256" key="1">
    <source>
        <dbReference type="SAM" id="Coils"/>
    </source>
</evidence>
<reference evidence="3 4" key="1">
    <citation type="submission" date="2019-03" db="EMBL/GenBank/DDBJ databases">
        <title>Rhodobacteraceae bacterium SM1902, a new member of the family Rhodobacteraceae isolated from Yantai.</title>
        <authorList>
            <person name="Sun Y."/>
        </authorList>
    </citation>
    <scope>NUCLEOTIDE SEQUENCE [LARGE SCALE GENOMIC DNA]</scope>
    <source>
        <strain evidence="3 4">SM1902</strain>
    </source>
</reference>
<dbReference type="RefSeq" id="WP_133342533.1">
    <property type="nucleotide sequence ID" value="NZ_SMZO01000015.1"/>
</dbReference>
<dbReference type="InterPro" id="IPR045386">
    <property type="entry name" value="DUF6525"/>
</dbReference>
<evidence type="ECO:0000256" key="2">
    <source>
        <dbReference type="SAM" id="MobiDB-lite"/>
    </source>
</evidence>
<keyword evidence="1" id="KW-0175">Coiled coil</keyword>
<proteinExistence type="predicted"/>
<feature type="coiled-coil region" evidence="1">
    <location>
        <begin position="53"/>
        <end position="80"/>
    </location>
</feature>
<dbReference type="OrthoDB" id="7658988at2"/>
<feature type="region of interest" description="Disordered" evidence="2">
    <location>
        <begin position="1"/>
        <end position="23"/>
    </location>
</feature>
<dbReference type="Proteomes" id="UP000294562">
    <property type="component" value="Unassembled WGS sequence"/>
</dbReference>
<gene>
    <name evidence="3" type="ORF">E2L05_08720</name>
</gene>
<protein>
    <submittedName>
        <fullName evidence="3">Uncharacterized protein</fullName>
    </submittedName>
</protein>
<keyword evidence="4" id="KW-1185">Reference proteome</keyword>
<comment type="caution">
    <text evidence="3">The sequence shown here is derived from an EMBL/GenBank/DDBJ whole genome shotgun (WGS) entry which is preliminary data.</text>
</comment>
<evidence type="ECO:0000313" key="4">
    <source>
        <dbReference type="Proteomes" id="UP000294562"/>
    </source>
</evidence>
<name>A0A4R6B1E2_9RHOB</name>
<dbReference type="Pfam" id="PF20135">
    <property type="entry name" value="DUF6525"/>
    <property type="match status" value="1"/>
</dbReference>